<accession>A0ABZ0NSD8</accession>
<keyword evidence="4" id="KW-1185">Reference proteome</keyword>
<dbReference type="InterPro" id="IPR002347">
    <property type="entry name" value="SDR_fam"/>
</dbReference>
<evidence type="ECO:0000256" key="1">
    <source>
        <dbReference type="ARBA" id="ARBA00006484"/>
    </source>
</evidence>
<name>A0ABZ0NSD8_CERBT</name>
<gene>
    <name evidence="3" type="ORF">RHO25_006993</name>
</gene>
<dbReference type="Gene3D" id="3.40.50.720">
    <property type="entry name" value="NAD(P)-binding Rossmann-like Domain"/>
    <property type="match status" value="1"/>
</dbReference>
<dbReference type="PANTHER" id="PTHR24320">
    <property type="entry name" value="RETINOL DEHYDROGENASE"/>
    <property type="match status" value="1"/>
</dbReference>
<dbReference type="Pfam" id="PF00106">
    <property type="entry name" value="adh_short"/>
    <property type="match status" value="1"/>
</dbReference>
<dbReference type="PANTHER" id="PTHR24320:SF152">
    <property type="entry name" value="SHORT-CHAIN DEHYDROGENASE_REDUCTASE FAMILY PROTEIN"/>
    <property type="match status" value="1"/>
</dbReference>
<comment type="similarity">
    <text evidence="1">Belongs to the short-chain dehydrogenases/reductases (SDR) family.</text>
</comment>
<dbReference type="SUPFAM" id="SSF51735">
    <property type="entry name" value="NAD(P)-binding Rossmann-fold domains"/>
    <property type="match status" value="1"/>
</dbReference>
<protein>
    <recommendedName>
        <fullName evidence="5">SDR family NAD(P)-dependent oxidoreductase</fullName>
    </recommendedName>
</protein>
<proteinExistence type="inferred from homology"/>
<dbReference type="GeneID" id="90644321"/>
<dbReference type="PRINTS" id="PR00081">
    <property type="entry name" value="GDHRDH"/>
</dbReference>
<dbReference type="Proteomes" id="UP001302367">
    <property type="component" value="Chromosome 4"/>
</dbReference>
<dbReference type="EMBL" id="CP134187">
    <property type="protein sequence ID" value="WPB02359.1"/>
    <property type="molecule type" value="Genomic_DNA"/>
</dbReference>
<dbReference type="RefSeq" id="XP_065458943.1">
    <property type="nucleotide sequence ID" value="XM_065602871.1"/>
</dbReference>
<sequence>MIFARLLPDLKPDSKNLKGRTAIVTGANTGIGYSLALQLAEMGALVILACRNEQKALQAKKSMLESCHEANIEIMSLDTASLESVRNFAQQWEHGEVDFLFHNAGILACPPGQDFTADNFELVYQTNFLGPFLLTYLLQSHLRTTARVILTSSFASYTGHIGDHFPLVKTQGKIEQKVHTLSIDPSGRVDPSRYNQTKHVQTLFARRLQQHFACHNGGHRMAFSFHPGLVKTNVLEVPDRPTWRDPFYRILPMMMSLVGIGQSQGAATGVHLATSDAPQVLENRGRFFHRMKARPNQADFVSQEELDKLWMRWCADLDIAWP</sequence>
<evidence type="ECO:0000313" key="4">
    <source>
        <dbReference type="Proteomes" id="UP001302367"/>
    </source>
</evidence>
<evidence type="ECO:0000313" key="3">
    <source>
        <dbReference type="EMBL" id="WPB02359.1"/>
    </source>
</evidence>
<evidence type="ECO:0000256" key="2">
    <source>
        <dbReference type="ARBA" id="ARBA00023002"/>
    </source>
</evidence>
<keyword evidence="2" id="KW-0560">Oxidoreductase</keyword>
<reference evidence="3 4" key="1">
    <citation type="submission" date="2023-09" db="EMBL/GenBank/DDBJ databases">
        <title>Complete-Gapless Cercospora beticola genome.</title>
        <authorList>
            <person name="Wyatt N.A."/>
            <person name="Spanner R.E."/>
            <person name="Bolton M.D."/>
        </authorList>
    </citation>
    <scope>NUCLEOTIDE SEQUENCE [LARGE SCALE GENOMIC DNA]</scope>
    <source>
        <strain evidence="3">Cb09-40</strain>
    </source>
</reference>
<organism evidence="3 4">
    <name type="scientific">Cercospora beticola</name>
    <name type="common">Sugarbeet leaf spot fungus</name>
    <dbReference type="NCBI Taxonomy" id="122368"/>
    <lineage>
        <taxon>Eukaryota</taxon>
        <taxon>Fungi</taxon>
        <taxon>Dikarya</taxon>
        <taxon>Ascomycota</taxon>
        <taxon>Pezizomycotina</taxon>
        <taxon>Dothideomycetes</taxon>
        <taxon>Dothideomycetidae</taxon>
        <taxon>Mycosphaerellales</taxon>
        <taxon>Mycosphaerellaceae</taxon>
        <taxon>Cercospora</taxon>
    </lineage>
</organism>
<evidence type="ECO:0008006" key="5">
    <source>
        <dbReference type="Google" id="ProtNLM"/>
    </source>
</evidence>
<dbReference type="InterPro" id="IPR036291">
    <property type="entry name" value="NAD(P)-bd_dom_sf"/>
</dbReference>